<keyword evidence="3" id="KW-0808">Transferase</keyword>
<dbReference type="EMBL" id="FOKJ01000099">
    <property type="protein sequence ID" value="SFB58771.1"/>
    <property type="molecule type" value="Genomic_DNA"/>
</dbReference>
<dbReference type="SUPFAM" id="SSF103025">
    <property type="entry name" value="Folate-binding domain"/>
    <property type="match status" value="1"/>
</dbReference>
<dbReference type="RefSeq" id="WP_244541026.1">
    <property type="nucleotide sequence ID" value="NZ_FOKJ01000099.1"/>
</dbReference>
<keyword evidence="3" id="KW-0489">Methyltransferase</keyword>
<dbReference type="Pfam" id="PF01571">
    <property type="entry name" value="GCV_T"/>
    <property type="match status" value="1"/>
</dbReference>
<proteinExistence type="predicted"/>
<dbReference type="Proteomes" id="UP000199579">
    <property type="component" value="Unassembled WGS sequence"/>
</dbReference>
<dbReference type="EMBL" id="FOSX01000006">
    <property type="protein sequence ID" value="SFK44735.1"/>
    <property type="molecule type" value="Genomic_DNA"/>
</dbReference>
<reference evidence="2 4" key="2">
    <citation type="submission" date="2016-10" db="EMBL/GenBank/DDBJ databases">
        <authorList>
            <person name="Varghese N."/>
            <person name="Submissions S."/>
        </authorList>
    </citation>
    <scope>NUCLEOTIDE SEQUENCE [LARGE SCALE GENOMIC DNA]</scope>
    <source>
        <strain evidence="2 4">DSM 282</strain>
    </source>
</reference>
<evidence type="ECO:0000313" key="5">
    <source>
        <dbReference type="Proteomes" id="UP000199579"/>
    </source>
</evidence>
<gene>
    <name evidence="2" type="ORF">SAMN04244571_04042</name>
    <name evidence="3" type="ORF">SAMN04244574_00640</name>
</gene>
<keyword evidence="4" id="KW-1185">Reference proteome</keyword>
<dbReference type="AlphaFoldDB" id="A0A1I3ZL29"/>
<protein>
    <submittedName>
        <fullName evidence="3">Aminomethyltransferase folate-binding domain-containing protein</fullName>
    </submittedName>
</protein>
<dbReference type="Proteomes" id="UP000198861">
    <property type="component" value="Unassembled WGS sequence"/>
</dbReference>
<dbReference type="InterPro" id="IPR006222">
    <property type="entry name" value="GCVT_N"/>
</dbReference>
<accession>A0A1I3ZL29</accession>
<dbReference type="GO" id="GO:0032259">
    <property type="term" value="P:methylation"/>
    <property type="evidence" value="ECO:0007669"/>
    <property type="project" value="UniProtKB-KW"/>
</dbReference>
<dbReference type="GO" id="GO:0008168">
    <property type="term" value="F:methyltransferase activity"/>
    <property type="evidence" value="ECO:0007669"/>
    <property type="project" value="UniProtKB-KW"/>
</dbReference>
<reference evidence="3 5" key="1">
    <citation type="submission" date="2016-10" db="EMBL/GenBank/DDBJ databases">
        <authorList>
            <person name="de Groot N.N."/>
        </authorList>
    </citation>
    <scope>NUCLEOTIDE SEQUENCE [LARGE SCALE GENOMIC DNA]</scope>
    <source>
        <strain evidence="3 5">DSM 381</strain>
    </source>
</reference>
<evidence type="ECO:0000259" key="1">
    <source>
        <dbReference type="Pfam" id="PF01571"/>
    </source>
</evidence>
<name>A0A1I3ZL29_9GAMM</name>
<dbReference type="GO" id="GO:0005829">
    <property type="term" value="C:cytosol"/>
    <property type="evidence" value="ECO:0007669"/>
    <property type="project" value="TreeGrafter"/>
</dbReference>
<dbReference type="InterPro" id="IPR027266">
    <property type="entry name" value="TrmE/GcvT-like"/>
</dbReference>
<evidence type="ECO:0000313" key="3">
    <source>
        <dbReference type="EMBL" id="SFK44735.1"/>
    </source>
</evidence>
<feature type="domain" description="GCVT N-terminal" evidence="1">
    <location>
        <begin position="7"/>
        <end position="112"/>
    </location>
</feature>
<evidence type="ECO:0000313" key="4">
    <source>
        <dbReference type="Proteomes" id="UP000198861"/>
    </source>
</evidence>
<dbReference type="PANTHER" id="PTHR43757:SF2">
    <property type="entry name" value="AMINOMETHYLTRANSFERASE, MITOCHONDRIAL"/>
    <property type="match status" value="1"/>
</dbReference>
<sequence>MLKKSPLHAVHRALGARFVSHGGWEVPVNFGSVTAEHHAVRRDCGLFDVSWLTHLDIQGPDTRRFLLRLLANDIDRLDRPGKSLYTTMLNDDGGVMDDLIVHCLDYDRYRLII</sequence>
<dbReference type="Gene3D" id="3.30.1360.120">
    <property type="entry name" value="Probable tRNA modification gtpase trme, domain 1"/>
    <property type="match status" value="1"/>
</dbReference>
<evidence type="ECO:0000313" key="2">
    <source>
        <dbReference type="EMBL" id="SFB58771.1"/>
    </source>
</evidence>
<dbReference type="PANTHER" id="PTHR43757">
    <property type="entry name" value="AMINOMETHYLTRANSFERASE"/>
    <property type="match status" value="1"/>
</dbReference>
<dbReference type="InterPro" id="IPR028896">
    <property type="entry name" value="GcvT/YgfZ/DmdA"/>
</dbReference>
<organism evidence="3 5">
    <name type="scientific">Azotobacter beijerinckii</name>
    <dbReference type="NCBI Taxonomy" id="170623"/>
    <lineage>
        <taxon>Bacteria</taxon>
        <taxon>Pseudomonadati</taxon>
        <taxon>Pseudomonadota</taxon>
        <taxon>Gammaproteobacteria</taxon>
        <taxon>Pseudomonadales</taxon>
        <taxon>Pseudomonadaceae</taxon>
        <taxon>Azotobacter</taxon>
    </lineage>
</organism>